<dbReference type="Proteomes" id="UP000319836">
    <property type="component" value="Unassembled WGS sequence"/>
</dbReference>
<proteinExistence type="predicted"/>
<dbReference type="EMBL" id="VBPA01000408">
    <property type="protein sequence ID" value="TMQ68303.1"/>
    <property type="molecule type" value="Genomic_DNA"/>
</dbReference>
<comment type="caution">
    <text evidence="1">The sequence shown here is derived from an EMBL/GenBank/DDBJ whole genome shotgun (WGS) entry which is preliminary data.</text>
</comment>
<gene>
    <name evidence="1" type="ORF">E6K80_14315</name>
</gene>
<dbReference type="AlphaFoldDB" id="A0A538TXF3"/>
<dbReference type="Gene3D" id="1.10.8.870">
    <property type="entry name" value="Alpha-glycerophosphate oxidase, cap domain"/>
    <property type="match status" value="1"/>
</dbReference>
<dbReference type="InterPro" id="IPR038299">
    <property type="entry name" value="DAO_C_sf"/>
</dbReference>
<accession>A0A538TXF3</accession>
<sequence length="62" mass="7073">MIRRRSRLWLTPDRGRVAAPEIASGLAKALGWSAERTRAEQREFFAALEHEDRLLLAAREVA</sequence>
<evidence type="ECO:0000313" key="1">
    <source>
        <dbReference type="EMBL" id="TMQ68303.1"/>
    </source>
</evidence>
<organism evidence="1 2">
    <name type="scientific">Eiseniibacteriota bacterium</name>
    <dbReference type="NCBI Taxonomy" id="2212470"/>
    <lineage>
        <taxon>Bacteria</taxon>
        <taxon>Candidatus Eiseniibacteriota</taxon>
    </lineage>
</organism>
<evidence type="ECO:0000313" key="2">
    <source>
        <dbReference type="Proteomes" id="UP000319836"/>
    </source>
</evidence>
<evidence type="ECO:0008006" key="3">
    <source>
        <dbReference type="Google" id="ProtNLM"/>
    </source>
</evidence>
<reference evidence="1 2" key="1">
    <citation type="journal article" date="2019" name="Nat. Microbiol.">
        <title>Mediterranean grassland soil C-N compound turnover is dependent on rainfall and depth, and is mediated by genomically divergent microorganisms.</title>
        <authorList>
            <person name="Diamond S."/>
            <person name="Andeer P.F."/>
            <person name="Li Z."/>
            <person name="Crits-Christoph A."/>
            <person name="Burstein D."/>
            <person name="Anantharaman K."/>
            <person name="Lane K.R."/>
            <person name="Thomas B.C."/>
            <person name="Pan C."/>
            <person name="Northen T.R."/>
            <person name="Banfield J.F."/>
        </authorList>
    </citation>
    <scope>NUCLEOTIDE SEQUENCE [LARGE SCALE GENOMIC DNA]</scope>
    <source>
        <strain evidence="1">WS_10</strain>
    </source>
</reference>
<protein>
    <recommendedName>
        <fullName evidence="3">Alpha-glycerophosphate oxidase C-terminal domain-containing protein</fullName>
    </recommendedName>
</protein>
<name>A0A538TXF3_UNCEI</name>